<keyword evidence="5" id="KW-0547">Nucleotide-binding</keyword>
<dbReference type="SMART" id="SM00382">
    <property type="entry name" value="AAA"/>
    <property type="match status" value="1"/>
</dbReference>
<evidence type="ECO:0000256" key="3">
    <source>
        <dbReference type="ARBA" id="ARBA00022475"/>
    </source>
</evidence>
<dbReference type="InterPro" id="IPR003593">
    <property type="entry name" value="AAA+_ATPase"/>
</dbReference>
<dbReference type="PANTHER" id="PTHR24221">
    <property type="entry name" value="ATP-BINDING CASSETTE SUB-FAMILY B"/>
    <property type="match status" value="1"/>
</dbReference>
<dbReference type="RefSeq" id="WP_128213848.1">
    <property type="nucleotide sequence ID" value="NZ_CP025746.1"/>
</dbReference>
<keyword evidence="9 10" id="KW-0472">Membrane</keyword>
<evidence type="ECO:0000256" key="10">
    <source>
        <dbReference type="SAM" id="Phobius"/>
    </source>
</evidence>
<evidence type="ECO:0000256" key="1">
    <source>
        <dbReference type="ARBA" id="ARBA00004651"/>
    </source>
</evidence>
<dbReference type="Pfam" id="PF00005">
    <property type="entry name" value="ABC_tran"/>
    <property type="match status" value="1"/>
</dbReference>
<accession>A0A3R5V9B7</accession>
<protein>
    <recommendedName>
        <fullName evidence="11">ABC transporter domain-containing protein</fullName>
    </recommendedName>
</protein>
<gene>
    <name evidence="12" type="ORF">C1I91_16555</name>
</gene>
<keyword evidence="6" id="KW-0645">Protease</keyword>
<dbReference type="KEGG" id="cmah:C1I91_16555"/>
<dbReference type="InterPro" id="IPR036640">
    <property type="entry name" value="ABC1_TM_sf"/>
</dbReference>
<dbReference type="InterPro" id="IPR003439">
    <property type="entry name" value="ABC_transporter-like_ATP-bd"/>
</dbReference>
<dbReference type="Gene3D" id="1.20.1560.10">
    <property type="entry name" value="ABC transporter type 1, transmembrane domain"/>
    <property type="match status" value="1"/>
</dbReference>
<reference evidence="12 13" key="1">
    <citation type="submission" date="2018-01" db="EMBL/GenBank/DDBJ databases">
        <title>Genome Sequencing and Assembly of Anaerobacter polyendosporus strain CT4.</title>
        <authorList>
            <person name="Tachaapaikoon C."/>
            <person name="Sutheeworapong S."/>
            <person name="Jenjaroenpun P."/>
            <person name="Wongsurawat T."/>
            <person name="Nookeaw I."/>
            <person name="Cheawchanlertfa P."/>
            <person name="Kosugi A."/>
            <person name="Cheevadhanarak S."/>
            <person name="Ratanakhanokchai K."/>
        </authorList>
    </citation>
    <scope>NUCLEOTIDE SEQUENCE [LARGE SCALE GENOMIC DNA]</scope>
    <source>
        <strain evidence="12 13">CT4</strain>
    </source>
</reference>
<evidence type="ECO:0000256" key="6">
    <source>
        <dbReference type="ARBA" id="ARBA00022807"/>
    </source>
</evidence>
<feature type="transmembrane region" description="Helical" evidence="10">
    <location>
        <begin position="39"/>
        <end position="60"/>
    </location>
</feature>
<dbReference type="EMBL" id="CP025746">
    <property type="protein sequence ID" value="QAA33118.1"/>
    <property type="molecule type" value="Genomic_DNA"/>
</dbReference>
<evidence type="ECO:0000313" key="12">
    <source>
        <dbReference type="EMBL" id="QAA33118.1"/>
    </source>
</evidence>
<dbReference type="AlphaFoldDB" id="A0A3R5V9B7"/>
<keyword evidence="3" id="KW-1003">Cell membrane</keyword>
<evidence type="ECO:0000256" key="7">
    <source>
        <dbReference type="ARBA" id="ARBA00022840"/>
    </source>
</evidence>
<dbReference type="GO" id="GO:0008234">
    <property type="term" value="F:cysteine-type peptidase activity"/>
    <property type="evidence" value="ECO:0007669"/>
    <property type="project" value="UniProtKB-KW"/>
</dbReference>
<dbReference type="GO" id="GO:0005886">
    <property type="term" value="C:plasma membrane"/>
    <property type="evidence" value="ECO:0007669"/>
    <property type="project" value="UniProtKB-SubCell"/>
</dbReference>
<proteinExistence type="predicted"/>
<dbReference type="OrthoDB" id="9802264at2"/>
<keyword evidence="6" id="KW-0788">Thiol protease</keyword>
<dbReference type="InterPro" id="IPR039421">
    <property type="entry name" value="Type_1_exporter"/>
</dbReference>
<dbReference type="Gene3D" id="3.40.50.300">
    <property type="entry name" value="P-loop containing nucleotide triphosphate hydrolases"/>
    <property type="match status" value="1"/>
</dbReference>
<keyword evidence="4 10" id="KW-0812">Transmembrane</keyword>
<dbReference type="FunFam" id="3.40.50.300:FF:000299">
    <property type="entry name" value="ABC transporter ATP-binding protein/permease"/>
    <property type="match status" value="1"/>
</dbReference>
<keyword evidence="2" id="KW-0813">Transport</keyword>
<evidence type="ECO:0000256" key="4">
    <source>
        <dbReference type="ARBA" id="ARBA00022692"/>
    </source>
</evidence>
<keyword evidence="13" id="KW-1185">Reference proteome</keyword>
<feature type="domain" description="ABC transporter" evidence="11">
    <location>
        <begin position="129"/>
        <end position="361"/>
    </location>
</feature>
<dbReference type="InterPro" id="IPR027417">
    <property type="entry name" value="P-loop_NTPase"/>
</dbReference>
<comment type="subcellular location">
    <subcellularLocation>
        <location evidence="1">Cell membrane</location>
        <topology evidence="1">Multi-pass membrane protein</topology>
    </subcellularLocation>
</comment>
<sequence>MEFVVFRVNNKFAKEIRKAEYASEEIVKSKTKMKMIHEAFFAIFAAFVIIIKIILIYISWKEDKMSAGALIALLTLIDKAYSPIAIFNVLFVQYKLDKTSFQRLINILNMPDEINLNSGKVLMSTEGNIYFDNVGFSYNNKNIFKKLELRIESGSAIALVGESGAGKSTIVKLLLGLVKPKEGKIFIDSYDLSELRLWKYYDFISYTSQESPIFSGTLRENIIFDKEASDSEIIKAMYQVGLEDFYKSLPMGLDTEVGERGIMLSGGERQRVALARIYFSEAKIVILDEATSALDNITEQLVMRRLKEFLKNKTIITIAHRLNSIKDYDVIYAFKAGEIDGLGSFDQLISESQYFKKLWNNENHKNYYI</sequence>
<keyword evidence="6" id="KW-0378">Hydrolase</keyword>
<evidence type="ECO:0000256" key="5">
    <source>
        <dbReference type="ARBA" id="ARBA00022741"/>
    </source>
</evidence>
<dbReference type="PANTHER" id="PTHR24221:SF654">
    <property type="entry name" value="ATP-BINDING CASSETTE SUB-FAMILY B MEMBER 6"/>
    <property type="match status" value="1"/>
</dbReference>
<name>A0A3R5V9B7_9CLOT</name>
<evidence type="ECO:0000256" key="2">
    <source>
        <dbReference type="ARBA" id="ARBA00022448"/>
    </source>
</evidence>
<feature type="transmembrane region" description="Helical" evidence="10">
    <location>
        <begin position="66"/>
        <end position="92"/>
    </location>
</feature>
<keyword evidence="7" id="KW-0067">ATP-binding</keyword>
<dbReference type="PROSITE" id="PS00211">
    <property type="entry name" value="ABC_TRANSPORTER_1"/>
    <property type="match status" value="1"/>
</dbReference>
<keyword evidence="8 10" id="KW-1133">Transmembrane helix</keyword>
<dbReference type="Proteomes" id="UP000286268">
    <property type="component" value="Chromosome"/>
</dbReference>
<evidence type="ECO:0000313" key="13">
    <source>
        <dbReference type="Proteomes" id="UP000286268"/>
    </source>
</evidence>
<dbReference type="GO" id="GO:0005524">
    <property type="term" value="F:ATP binding"/>
    <property type="evidence" value="ECO:0007669"/>
    <property type="project" value="UniProtKB-KW"/>
</dbReference>
<dbReference type="GO" id="GO:0016887">
    <property type="term" value="F:ATP hydrolysis activity"/>
    <property type="evidence" value="ECO:0007669"/>
    <property type="project" value="InterPro"/>
</dbReference>
<dbReference type="SUPFAM" id="SSF52540">
    <property type="entry name" value="P-loop containing nucleoside triphosphate hydrolases"/>
    <property type="match status" value="1"/>
</dbReference>
<evidence type="ECO:0000256" key="8">
    <source>
        <dbReference type="ARBA" id="ARBA00022989"/>
    </source>
</evidence>
<dbReference type="PROSITE" id="PS50893">
    <property type="entry name" value="ABC_TRANSPORTER_2"/>
    <property type="match status" value="1"/>
</dbReference>
<evidence type="ECO:0000259" key="11">
    <source>
        <dbReference type="PROSITE" id="PS50893"/>
    </source>
</evidence>
<organism evidence="12 13">
    <name type="scientific">Clostridium manihotivorum</name>
    <dbReference type="NCBI Taxonomy" id="2320868"/>
    <lineage>
        <taxon>Bacteria</taxon>
        <taxon>Bacillati</taxon>
        <taxon>Bacillota</taxon>
        <taxon>Clostridia</taxon>
        <taxon>Eubacteriales</taxon>
        <taxon>Clostridiaceae</taxon>
        <taxon>Clostridium</taxon>
    </lineage>
</organism>
<dbReference type="SUPFAM" id="SSF90123">
    <property type="entry name" value="ABC transporter transmembrane region"/>
    <property type="match status" value="1"/>
</dbReference>
<dbReference type="GO" id="GO:0034040">
    <property type="term" value="F:ATPase-coupled lipid transmembrane transporter activity"/>
    <property type="evidence" value="ECO:0007669"/>
    <property type="project" value="TreeGrafter"/>
</dbReference>
<evidence type="ECO:0000256" key="9">
    <source>
        <dbReference type="ARBA" id="ARBA00023136"/>
    </source>
</evidence>
<dbReference type="InterPro" id="IPR017871">
    <property type="entry name" value="ABC_transporter-like_CS"/>
</dbReference>